<evidence type="ECO:0000256" key="2">
    <source>
        <dbReference type="HAMAP-Rule" id="MF_01139"/>
    </source>
</evidence>
<dbReference type="PANTHER" id="PTHR10291">
    <property type="entry name" value="DEHYDRODOLICHYL DIPHOSPHATE SYNTHASE FAMILY MEMBER"/>
    <property type="match status" value="1"/>
</dbReference>
<dbReference type="GO" id="GO:0016094">
    <property type="term" value="P:polyprenol biosynthetic process"/>
    <property type="evidence" value="ECO:0007669"/>
    <property type="project" value="TreeGrafter"/>
</dbReference>
<feature type="binding site" evidence="2">
    <location>
        <position position="66"/>
    </location>
    <ligand>
        <name>substrate</name>
    </ligand>
</feature>
<dbReference type="PANTHER" id="PTHR10291:SF0">
    <property type="entry name" value="DEHYDRODOLICHYL DIPHOSPHATE SYNTHASE 2"/>
    <property type="match status" value="1"/>
</dbReference>
<dbReference type="HOGENOM" id="CLU_038505_1_1_5"/>
<dbReference type="PATRIC" id="fig|1261131.3.peg.175"/>
<feature type="binding site" evidence="2">
    <location>
        <position position="202"/>
    </location>
    <ligand>
        <name>Mg(2+)</name>
        <dbReference type="ChEBI" id="CHEBI:18420"/>
    </ligand>
</feature>
<name>U6B3C2_9HYPH</name>
<comment type="function">
    <text evidence="2">Catalyzes the condensation of isopentenyl diphosphate (IPP) with allylic pyrophosphates generating different type of terpenoids.</text>
</comment>
<dbReference type="CDD" id="cd00475">
    <property type="entry name" value="Cis_IPPS"/>
    <property type="match status" value="1"/>
</dbReference>
<dbReference type="Proteomes" id="UP000017862">
    <property type="component" value="Chromosome"/>
</dbReference>
<keyword evidence="2" id="KW-0460">Magnesium</keyword>
<feature type="active site" evidence="2">
    <location>
        <position position="15"/>
    </location>
</feature>
<feature type="binding site" evidence="2">
    <location>
        <position position="28"/>
    </location>
    <ligand>
        <name>substrate</name>
    </ligand>
</feature>
<feature type="active site" description="Proton acceptor" evidence="2">
    <location>
        <position position="63"/>
    </location>
</feature>
<sequence length="243" mass="27677">MTSLLVPEHVGIIMDGNGRWASARGLPRYVGHHKGVEVVSEVVIAATELSIKYLTIFAFSSDNWCRPKSEISELIKIIRRFVEKGFEVFKKNNVQVRIIGNRSGLNSDILMLLKEVEEKTSFNTGLKLLIAFNYSSRNEIARAIKGIAKDIESGLVCSSDIDTSFIDKYLDTANIPDPDLIIRTGGERRLSDFLLWQSAYSEFVFIPDYWPDFSKKLFFYAVEQYSLRDRRFGGLSKREMSVV</sequence>
<feature type="binding site" evidence="2">
    <location>
        <position position="15"/>
    </location>
    <ligand>
        <name>Mg(2+)</name>
        <dbReference type="ChEBI" id="CHEBI:18420"/>
    </ligand>
</feature>
<feature type="binding site" evidence="2">
    <location>
        <position position="64"/>
    </location>
    <ligand>
        <name>substrate</name>
    </ligand>
</feature>
<dbReference type="HAMAP" id="MF_01139">
    <property type="entry name" value="ISPT"/>
    <property type="match status" value="1"/>
</dbReference>
<dbReference type="PROSITE" id="PS01066">
    <property type="entry name" value="UPP_SYNTHASE"/>
    <property type="match status" value="1"/>
</dbReference>
<dbReference type="InterPro" id="IPR018520">
    <property type="entry name" value="UPP_synth-like_CS"/>
</dbReference>
<feature type="binding site" evidence="2">
    <location>
        <position position="20"/>
    </location>
    <ligand>
        <name>substrate</name>
    </ligand>
</feature>
<dbReference type="SUPFAM" id="SSF64005">
    <property type="entry name" value="Undecaprenyl diphosphate synthase"/>
    <property type="match status" value="1"/>
</dbReference>
<dbReference type="Gene3D" id="3.40.1180.10">
    <property type="entry name" value="Decaprenyl diphosphate synthase-like"/>
    <property type="match status" value="1"/>
</dbReference>
<dbReference type="FunFam" id="3.40.1180.10:FF:000001">
    <property type="entry name" value="(2E,6E)-farnesyl-diphosphate-specific ditrans,polycis-undecaprenyl-diphosphate synthase"/>
    <property type="match status" value="1"/>
</dbReference>
<dbReference type="GO" id="GO:0000287">
    <property type="term" value="F:magnesium ion binding"/>
    <property type="evidence" value="ECO:0007669"/>
    <property type="project" value="UniProtKB-UniRule"/>
</dbReference>
<feature type="binding site" evidence="2">
    <location>
        <begin position="16"/>
        <end position="19"/>
    </location>
    <ligand>
        <name>substrate</name>
    </ligand>
</feature>
<feature type="binding site" evidence="2">
    <location>
        <begin position="60"/>
        <end position="62"/>
    </location>
    <ligand>
        <name>substrate</name>
    </ligand>
</feature>
<dbReference type="KEGG" id="lar:lam_185"/>
<keyword evidence="4" id="KW-1185">Reference proteome</keyword>
<dbReference type="NCBIfam" id="TIGR00055">
    <property type="entry name" value="uppS"/>
    <property type="match status" value="1"/>
</dbReference>
<dbReference type="Pfam" id="PF01255">
    <property type="entry name" value="Prenyltransf"/>
    <property type="match status" value="1"/>
</dbReference>
<dbReference type="EC" id="2.5.1.-" evidence="2"/>
<keyword evidence="2" id="KW-0479">Metal-binding</keyword>
<feature type="binding site" evidence="2">
    <location>
        <position position="183"/>
    </location>
    <ligand>
        <name>substrate</name>
    </ligand>
</feature>
<dbReference type="InterPro" id="IPR001441">
    <property type="entry name" value="UPP_synth-like"/>
</dbReference>
<reference evidence="3 4" key="1">
    <citation type="journal article" date="2014" name="Mol. Plant Microbe Interact.">
        <title>The complete genome sequence of Candidatus Liberibacter americanus, associated with citrus Huanglongbing.</title>
        <authorList>
            <person name="Wulff N.A."/>
            <person name="Zhang S."/>
            <person name="Setubal J.C."/>
            <person name="Almeida N.F."/>
            <person name="Martins E.C."/>
            <person name="Harakava R."/>
            <person name="Kumar D."/>
            <person name="Rangel L.T."/>
            <person name="Foissac X."/>
            <person name="Bove J."/>
            <person name="Gabriel D.W."/>
        </authorList>
    </citation>
    <scope>NUCLEOTIDE SEQUENCE [LARGE SCALE GENOMIC DNA]</scope>
    <source>
        <strain evidence="3 4">Sao Paulo</strain>
    </source>
</reference>
<proteinExistence type="inferred from homology"/>
<dbReference type="EMBL" id="CP006604">
    <property type="protein sequence ID" value="AHA27559.1"/>
    <property type="molecule type" value="Genomic_DNA"/>
</dbReference>
<feature type="binding site" evidence="2">
    <location>
        <begin position="189"/>
        <end position="191"/>
    </location>
    <ligand>
        <name>substrate</name>
    </ligand>
</feature>
<comment type="similarity">
    <text evidence="2">Belongs to the UPP synthase family.</text>
</comment>
<evidence type="ECO:0000313" key="4">
    <source>
        <dbReference type="Proteomes" id="UP000017862"/>
    </source>
</evidence>
<organism evidence="3 4">
    <name type="scientific">Candidatus Liberibacter americanus str. Sao Paulo</name>
    <dbReference type="NCBI Taxonomy" id="1261131"/>
    <lineage>
        <taxon>Bacteria</taxon>
        <taxon>Pseudomonadati</taxon>
        <taxon>Pseudomonadota</taxon>
        <taxon>Alphaproteobacteria</taxon>
        <taxon>Hyphomicrobiales</taxon>
        <taxon>Rhizobiaceae</taxon>
        <taxon>Liberibacter</taxon>
    </lineage>
</organism>
<dbReference type="GO" id="GO:0008834">
    <property type="term" value="F:ditrans,polycis-undecaprenyl-diphosphate synthase [(2E,6E)-farnesyl-diphosphate specific] activity"/>
    <property type="evidence" value="ECO:0007669"/>
    <property type="project" value="TreeGrafter"/>
</dbReference>
<protein>
    <recommendedName>
        <fullName evidence="2">Isoprenyl transferase</fullName>
        <ecNumber evidence="2">2.5.1.-</ecNumber>
    </recommendedName>
</protein>
<evidence type="ECO:0000313" key="3">
    <source>
        <dbReference type="EMBL" id="AHA27559.1"/>
    </source>
</evidence>
<keyword evidence="1 2" id="KW-0808">Transferase</keyword>
<gene>
    <name evidence="3" type="primary">uppS</name>
    <name evidence="3" type="ORF">lam_185</name>
</gene>
<dbReference type="GO" id="GO:0005829">
    <property type="term" value="C:cytosol"/>
    <property type="evidence" value="ECO:0007669"/>
    <property type="project" value="TreeGrafter"/>
</dbReference>
<dbReference type="InterPro" id="IPR036424">
    <property type="entry name" value="UPP_synth-like_sf"/>
</dbReference>
<dbReference type="eggNOG" id="COG0020">
    <property type="taxonomic scope" value="Bacteria"/>
</dbReference>
<dbReference type="AlphaFoldDB" id="U6B3C2"/>
<feature type="binding site" evidence="2">
    <location>
        <position position="32"/>
    </location>
    <ligand>
        <name>substrate</name>
    </ligand>
</feature>
<dbReference type="STRING" id="1261131.lam_185"/>
<dbReference type="RefSeq" id="WP_007556733.1">
    <property type="nucleotide sequence ID" value="NC_022793.1"/>
</dbReference>
<accession>U6B3C2</accession>
<comment type="subunit">
    <text evidence="2">Homodimer.</text>
</comment>
<evidence type="ECO:0000256" key="1">
    <source>
        <dbReference type="ARBA" id="ARBA00022679"/>
    </source>
</evidence>
<comment type="cofactor">
    <cofactor evidence="2">
        <name>Mg(2+)</name>
        <dbReference type="ChEBI" id="CHEBI:18420"/>
    </cofactor>
    <text evidence="2">Binds 2 magnesium ions per subunit.</text>
</comment>